<dbReference type="Gene3D" id="2.60.450.10">
    <property type="entry name" value="Lipopolysaccharide (LPS) transport protein A like domain"/>
    <property type="match status" value="2"/>
</dbReference>
<evidence type="ECO:0000313" key="5">
    <source>
        <dbReference type="Proteomes" id="UP000190423"/>
    </source>
</evidence>
<feature type="chain" id="PRO_5012233555" evidence="2">
    <location>
        <begin position="23"/>
        <end position="269"/>
    </location>
</feature>
<sequence>MKNILKTLIISASFLTLFLPSAFCEKIIFSANSMSGTVGDKSDSTTLSGEAYVLTESMEISADKITMSGKDFRFIEAEGSIIGKNMESELEFTCNRLKYDRETKIANLSDTVNLTDVKNNVTAKAQYIEYNQNTDIAVMQIDIELKQKDNTCTGVYAVYRKNDQMLELSGNAQIKQGADTFRAQEITLNLTSQEITLDGRVKGSIVDERKTSSAENEAAETQENQQDEETAETSGDTAQKTEEEKPDGNTESEAEAAKAEEKEDKQKNE</sequence>
<feature type="compositionally biased region" description="Basic and acidic residues" evidence="1">
    <location>
        <begin position="255"/>
        <end position="269"/>
    </location>
</feature>
<dbReference type="AlphaFoldDB" id="A0A1T4JJK1"/>
<dbReference type="STRING" id="261392.SAMN02745149_00412"/>
<reference evidence="4 5" key="1">
    <citation type="submission" date="2017-02" db="EMBL/GenBank/DDBJ databases">
        <authorList>
            <person name="Peterson S.W."/>
        </authorList>
    </citation>
    <scope>NUCLEOTIDE SEQUENCE [LARGE SCALE GENOMIC DNA]</scope>
    <source>
        <strain evidence="4 5">ATCC BAA-908</strain>
    </source>
</reference>
<accession>A0A1T4JJK1</accession>
<dbReference type="GeneID" id="78315732"/>
<feature type="domain" description="Organic solvent tolerance-like N-terminal" evidence="3">
    <location>
        <begin position="33"/>
        <end position="154"/>
    </location>
</feature>
<proteinExistence type="predicted"/>
<feature type="compositionally biased region" description="Acidic residues" evidence="1">
    <location>
        <begin position="217"/>
        <end position="231"/>
    </location>
</feature>
<evidence type="ECO:0000313" key="4">
    <source>
        <dbReference type="EMBL" id="SJZ30237.1"/>
    </source>
</evidence>
<gene>
    <name evidence="4" type="ORF">SAMN02745149_00412</name>
</gene>
<evidence type="ECO:0000256" key="2">
    <source>
        <dbReference type="SAM" id="SignalP"/>
    </source>
</evidence>
<dbReference type="Proteomes" id="UP000190423">
    <property type="component" value="Unassembled WGS sequence"/>
</dbReference>
<name>A0A1T4JJK1_TREPO</name>
<dbReference type="RefSeq" id="WP_078932340.1">
    <property type="nucleotide sequence ID" value="NZ_FUWG01000003.1"/>
</dbReference>
<organism evidence="4 5">
    <name type="scientific">Treponema porcinum</name>
    <dbReference type="NCBI Taxonomy" id="261392"/>
    <lineage>
        <taxon>Bacteria</taxon>
        <taxon>Pseudomonadati</taxon>
        <taxon>Spirochaetota</taxon>
        <taxon>Spirochaetia</taxon>
        <taxon>Spirochaetales</taxon>
        <taxon>Treponemataceae</taxon>
        <taxon>Treponema</taxon>
    </lineage>
</organism>
<feature type="compositionally biased region" description="Basic and acidic residues" evidence="1">
    <location>
        <begin position="239"/>
        <end position="248"/>
    </location>
</feature>
<dbReference type="EMBL" id="FUWG01000003">
    <property type="protein sequence ID" value="SJZ30237.1"/>
    <property type="molecule type" value="Genomic_DNA"/>
</dbReference>
<dbReference type="InterPro" id="IPR005653">
    <property type="entry name" value="OstA-like_N"/>
</dbReference>
<keyword evidence="2" id="KW-0732">Signal</keyword>
<protein>
    <submittedName>
        <fullName evidence="4">Lipopolysaccharide export system protein LptA</fullName>
    </submittedName>
</protein>
<feature type="region of interest" description="Disordered" evidence="1">
    <location>
        <begin position="208"/>
        <end position="269"/>
    </location>
</feature>
<dbReference type="Pfam" id="PF03968">
    <property type="entry name" value="LptD_N"/>
    <property type="match status" value="1"/>
</dbReference>
<keyword evidence="5" id="KW-1185">Reference proteome</keyword>
<feature type="signal peptide" evidence="2">
    <location>
        <begin position="1"/>
        <end position="22"/>
    </location>
</feature>
<evidence type="ECO:0000259" key="3">
    <source>
        <dbReference type="Pfam" id="PF03968"/>
    </source>
</evidence>
<evidence type="ECO:0000256" key="1">
    <source>
        <dbReference type="SAM" id="MobiDB-lite"/>
    </source>
</evidence>